<evidence type="ECO:0000313" key="2">
    <source>
        <dbReference type="Proteomes" id="UP000196125"/>
    </source>
</evidence>
<gene>
    <name evidence="1" type="ORF">VIM7927_03010</name>
</gene>
<sequence length="34" mass="3743">MFMARKSPGLFTGLVPKMTGESVYLSLVLYATFS</sequence>
<dbReference type="EMBL" id="FXXI01000006">
    <property type="protein sequence ID" value="SMS01706.1"/>
    <property type="molecule type" value="Genomic_DNA"/>
</dbReference>
<accession>A0A1Y6IVQ4</accession>
<dbReference type="AlphaFoldDB" id="A0A1Y6IVQ4"/>
<organism evidence="1 2">
    <name type="scientific">Vibrio mangrovi</name>
    <dbReference type="NCBI Taxonomy" id="474394"/>
    <lineage>
        <taxon>Bacteria</taxon>
        <taxon>Pseudomonadati</taxon>
        <taxon>Pseudomonadota</taxon>
        <taxon>Gammaproteobacteria</taxon>
        <taxon>Vibrionales</taxon>
        <taxon>Vibrionaceae</taxon>
        <taxon>Vibrio</taxon>
    </lineage>
</organism>
<proteinExistence type="predicted"/>
<name>A0A1Y6IVQ4_9VIBR</name>
<protein>
    <submittedName>
        <fullName evidence="1">Uncharacterized protein</fullName>
    </submittedName>
</protein>
<dbReference type="Proteomes" id="UP000196125">
    <property type="component" value="Unassembled WGS sequence"/>
</dbReference>
<evidence type="ECO:0000313" key="1">
    <source>
        <dbReference type="EMBL" id="SMS01706.1"/>
    </source>
</evidence>
<reference evidence="1 2" key="1">
    <citation type="submission" date="2017-05" db="EMBL/GenBank/DDBJ databases">
        <authorList>
            <person name="Song R."/>
            <person name="Chenine A.L."/>
            <person name="Ruprecht R.M."/>
        </authorList>
    </citation>
    <scope>NUCLEOTIDE SEQUENCE [LARGE SCALE GENOMIC DNA]</scope>
    <source>
        <strain evidence="1 2">CECT 7927</strain>
    </source>
</reference>